<dbReference type="PANTHER" id="PTHR37834">
    <property type="entry name" value="GDSL-LIKE LIPASE/ACYLHYDROLASE DOMAIN PROTEIN (AFU_ORTHOLOGUE AFUA_2G00620)"/>
    <property type="match status" value="1"/>
</dbReference>
<comment type="caution">
    <text evidence="4">The sequence shown here is derived from an EMBL/GenBank/DDBJ whole genome shotgun (WGS) entry which is preliminary data.</text>
</comment>
<sequence length="357" mass="40080">MLKTLVTVALLASGSAASAANHAATHHGVHYEGRVHKNYADGSVSFNWPGSQLHTKLIGRAFRIELMGYGDQFDVLINGKFTKKLKTNASGVAETFTLFESAKTETVTIELVKRWEHYEHNTQILSVDVDGKLESILRPQPHILFIGDSISAGFGSESTQRQCEWSEILDLSNARKAFPYISAQQLGASFTQVSYSGLGLIRNWGGNQPHHTLRSYYDKMSAVFTDNSDFEDKFPQLIVIEVGTNDFSTDPTPDEPWQTIDEVKTQWVETMVVFTKQLRARYPAVPIIYMPRPAYPYNFIIPATNDAIARLHQQDVGKLYSHTFDSPLEGCVWHPTASEHQDIADKLVTFIKQQTLL</sequence>
<dbReference type="Gene3D" id="3.40.50.1110">
    <property type="entry name" value="SGNH hydrolase"/>
    <property type="match status" value="1"/>
</dbReference>
<dbReference type="CDD" id="cd01831">
    <property type="entry name" value="Endoglucanase_E_like"/>
    <property type="match status" value="1"/>
</dbReference>
<dbReference type="InterPro" id="IPR040794">
    <property type="entry name" value="CE2_N"/>
</dbReference>
<dbReference type="InterPro" id="IPR036514">
    <property type="entry name" value="SGNH_hydro_sf"/>
</dbReference>
<dbReference type="Proteomes" id="UP000228621">
    <property type="component" value="Unassembled WGS sequence"/>
</dbReference>
<dbReference type="Gene3D" id="2.60.120.260">
    <property type="entry name" value="Galactose-binding domain-like"/>
    <property type="match status" value="1"/>
</dbReference>
<evidence type="ECO:0000259" key="2">
    <source>
        <dbReference type="Pfam" id="PF13472"/>
    </source>
</evidence>
<gene>
    <name evidence="4" type="ORF">CEX98_17985</name>
</gene>
<dbReference type="GO" id="GO:0052689">
    <property type="term" value="F:carboxylic ester hydrolase activity"/>
    <property type="evidence" value="ECO:0007669"/>
    <property type="project" value="InterPro"/>
</dbReference>
<dbReference type="OrthoDB" id="9801375at2"/>
<feature type="signal peptide" evidence="1">
    <location>
        <begin position="1"/>
        <end position="19"/>
    </location>
</feature>
<dbReference type="InterPro" id="IPR052762">
    <property type="entry name" value="PCW_deacetylase/CE"/>
</dbReference>
<keyword evidence="5" id="KW-1185">Reference proteome</keyword>
<evidence type="ECO:0000259" key="3">
    <source>
        <dbReference type="Pfam" id="PF17996"/>
    </source>
</evidence>
<dbReference type="RefSeq" id="WP_099643402.1">
    <property type="nucleotide sequence ID" value="NZ_NKHF01000087.1"/>
</dbReference>
<keyword evidence="1" id="KW-0732">Signal</keyword>
<evidence type="ECO:0000256" key="1">
    <source>
        <dbReference type="SAM" id="SignalP"/>
    </source>
</evidence>
<dbReference type="InterPro" id="IPR037461">
    <property type="entry name" value="CtCE2-like_dom"/>
</dbReference>
<dbReference type="PANTHER" id="PTHR37834:SF2">
    <property type="entry name" value="ESTERASE, SGNH HYDROLASE-TYPE"/>
    <property type="match status" value="1"/>
</dbReference>
<name>A0A2A5JLQ2_PSEO7</name>
<proteinExistence type="predicted"/>
<evidence type="ECO:0000313" key="5">
    <source>
        <dbReference type="Proteomes" id="UP000228621"/>
    </source>
</evidence>
<dbReference type="EMBL" id="NKHF01000087">
    <property type="protein sequence ID" value="PCK30346.1"/>
    <property type="molecule type" value="Genomic_DNA"/>
</dbReference>
<dbReference type="InterPro" id="IPR013830">
    <property type="entry name" value="SGNH_hydro"/>
</dbReference>
<feature type="domain" description="SGNH hydrolase-type esterase" evidence="2">
    <location>
        <begin position="145"/>
        <end position="312"/>
    </location>
</feature>
<accession>A0A2A5JLQ2</accession>
<protein>
    <submittedName>
        <fullName evidence="4">Lipolytic enzyme</fullName>
    </submittedName>
</protein>
<dbReference type="Pfam" id="PF13472">
    <property type="entry name" value="Lipase_GDSL_2"/>
    <property type="match status" value="1"/>
</dbReference>
<feature type="chain" id="PRO_5012766066" evidence="1">
    <location>
        <begin position="20"/>
        <end position="357"/>
    </location>
</feature>
<dbReference type="AlphaFoldDB" id="A0A2A5JLQ2"/>
<reference evidence="5" key="1">
    <citation type="journal article" date="2019" name="Genome Announc.">
        <title>Draft Genome Sequence of Pseudoalteromonas piscicida Strain 36Y ROTHPW, an Hypersaline Seawater Isolate from the South Coast of Sonora, Mexico.</title>
        <authorList>
            <person name="Sanchez-Diaz R."/>
            <person name="Molina-Garza Z.J."/>
            <person name="Cruz-Suarez L.E."/>
            <person name="Selvin J."/>
            <person name="Kiran G.S."/>
            <person name="Ibarra-Gamez J.C."/>
            <person name="Gomez-Gil B."/>
            <person name="Galaviz-Silva L."/>
        </authorList>
    </citation>
    <scope>NUCLEOTIDE SEQUENCE [LARGE SCALE GENOMIC DNA]</scope>
    <source>
        <strain evidence="5">36Y_RITHPW</strain>
    </source>
</reference>
<organism evidence="4 5">
    <name type="scientific">Pseudoalteromonas piscicida</name>
    <dbReference type="NCBI Taxonomy" id="43662"/>
    <lineage>
        <taxon>Bacteria</taxon>
        <taxon>Pseudomonadati</taxon>
        <taxon>Pseudomonadota</taxon>
        <taxon>Gammaproteobacteria</taxon>
        <taxon>Alteromonadales</taxon>
        <taxon>Pseudoalteromonadaceae</taxon>
        <taxon>Pseudoalteromonas</taxon>
    </lineage>
</organism>
<evidence type="ECO:0000313" key="4">
    <source>
        <dbReference type="EMBL" id="PCK30346.1"/>
    </source>
</evidence>
<feature type="domain" description="Carbohydrate esterase 2 N-terminal" evidence="3">
    <location>
        <begin position="31"/>
        <end position="132"/>
    </location>
</feature>
<dbReference type="SUPFAM" id="SSF52266">
    <property type="entry name" value="SGNH hydrolase"/>
    <property type="match status" value="1"/>
</dbReference>
<dbReference type="Pfam" id="PF17996">
    <property type="entry name" value="CE2_N"/>
    <property type="match status" value="1"/>
</dbReference>